<dbReference type="PANTHER" id="PTHR11552">
    <property type="entry name" value="GLUCOSE-METHANOL-CHOLINE GMC OXIDOREDUCTASE"/>
    <property type="match status" value="1"/>
</dbReference>
<name>A0A4V6NZQ9_9HYPH</name>
<dbReference type="EMBL" id="SMAK01000004">
    <property type="protein sequence ID" value="TCT11578.1"/>
    <property type="molecule type" value="Genomic_DNA"/>
</dbReference>
<dbReference type="PANTHER" id="PTHR11552:SF147">
    <property type="entry name" value="CHOLINE DEHYDROGENASE, MITOCHONDRIAL"/>
    <property type="match status" value="1"/>
</dbReference>
<accession>A0A4V6NZQ9</accession>
<dbReference type="RefSeq" id="WP_132806317.1">
    <property type="nucleotide sequence ID" value="NZ_SMAK01000004.1"/>
</dbReference>
<dbReference type="AlphaFoldDB" id="A0A4V6NZQ9"/>
<dbReference type="InterPro" id="IPR000172">
    <property type="entry name" value="GMC_OxRdtase_N"/>
</dbReference>
<dbReference type="Gene3D" id="3.30.560.10">
    <property type="entry name" value="Glucose Oxidase, domain 3"/>
    <property type="match status" value="1"/>
</dbReference>
<dbReference type="PROSITE" id="PS00623">
    <property type="entry name" value="GMC_OXRED_1"/>
    <property type="match status" value="1"/>
</dbReference>
<feature type="domain" description="Glucose-methanol-choline oxidoreductase N-terminal" evidence="7">
    <location>
        <begin position="84"/>
        <end position="107"/>
    </location>
</feature>
<comment type="caution">
    <text evidence="9">The sequence shown here is derived from an EMBL/GenBank/DDBJ whole genome shotgun (WGS) entry which is preliminary data.</text>
</comment>
<keyword evidence="4 5" id="KW-0274">FAD</keyword>
<evidence type="ECO:0000256" key="4">
    <source>
        <dbReference type="ARBA" id="ARBA00022827"/>
    </source>
</evidence>
<dbReference type="InterPro" id="IPR007867">
    <property type="entry name" value="GMC_OxRtase_C"/>
</dbReference>
<evidence type="ECO:0000256" key="3">
    <source>
        <dbReference type="ARBA" id="ARBA00022630"/>
    </source>
</evidence>
<evidence type="ECO:0000256" key="2">
    <source>
        <dbReference type="ARBA" id="ARBA00010790"/>
    </source>
</evidence>
<comment type="cofactor">
    <cofactor evidence="1 5">
        <name>FAD</name>
        <dbReference type="ChEBI" id="CHEBI:57692"/>
    </cofactor>
</comment>
<feature type="binding site" evidence="5">
    <location>
        <begin position="94"/>
        <end position="97"/>
    </location>
    <ligand>
        <name>FAD</name>
        <dbReference type="ChEBI" id="CHEBI:57692"/>
    </ligand>
</feature>
<dbReference type="OrthoDB" id="9785276at2"/>
<dbReference type="InterPro" id="IPR036188">
    <property type="entry name" value="FAD/NAD-bd_sf"/>
</dbReference>
<dbReference type="PIRSF" id="PIRSF000137">
    <property type="entry name" value="Alcohol_oxidase"/>
    <property type="match status" value="1"/>
</dbReference>
<evidence type="ECO:0000256" key="6">
    <source>
        <dbReference type="RuleBase" id="RU003968"/>
    </source>
</evidence>
<evidence type="ECO:0000313" key="9">
    <source>
        <dbReference type="EMBL" id="TCT11578.1"/>
    </source>
</evidence>
<feature type="domain" description="Glucose-methanol-choline oxidoreductase N-terminal" evidence="8">
    <location>
        <begin position="256"/>
        <end position="270"/>
    </location>
</feature>
<dbReference type="SUPFAM" id="SSF54373">
    <property type="entry name" value="FAD-linked reductases, C-terminal domain"/>
    <property type="match status" value="1"/>
</dbReference>
<keyword evidence="3 6" id="KW-0285">Flavoprotein</keyword>
<evidence type="ECO:0000259" key="7">
    <source>
        <dbReference type="PROSITE" id="PS00623"/>
    </source>
</evidence>
<gene>
    <name evidence="9" type="ORF">EDC22_104341</name>
</gene>
<evidence type="ECO:0000259" key="8">
    <source>
        <dbReference type="PROSITE" id="PS00624"/>
    </source>
</evidence>
<organism evidence="9 10">
    <name type="scientific">Tepidamorphus gemmatus</name>
    <dbReference type="NCBI Taxonomy" id="747076"/>
    <lineage>
        <taxon>Bacteria</taxon>
        <taxon>Pseudomonadati</taxon>
        <taxon>Pseudomonadota</taxon>
        <taxon>Alphaproteobacteria</taxon>
        <taxon>Hyphomicrobiales</taxon>
        <taxon>Tepidamorphaceae</taxon>
        <taxon>Tepidamorphus</taxon>
    </lineage>
</organism>
<dbReference type="SUPFAM" id="SSF51905">
    <property type="entry name" value="FAD/NAD(P)-binding domain"/>
    <property type="match status" value="1"/>
</dbReference>
<evidence type="ECO:0000313" key="10">
    <source>
        <dbReference type="Proteomes" id="UP000295678"/>
    </source>
</evidence>
<keyword evidence="10" id="KW-1185">Reference proteome</keyword>
<reference evidence="9 10" key="1">
    <citation type="submission" date="2019-03" db="EMBL/GenBank/DDBJ databases">
        <title>Genomic Encyclopedia of Type Strains, Phase IV (KMG-IV): sequencing the most valuable type-strain genomes for metagenomic binning, comparative biology and taxonomic classification.</title>
        <authorList>
            <person name="Goeker M."/>
        </authorList>
    </citation>
    <scope>NUCLEOTIDE SEQUENCE [LARGE SCALE GENOMIC DNA]</scope>
    <source>
        <strain evidence="9 10">DSM 19345</strain>
    </source>
</reference>
<dbReference type="Gene3D" id="3.50.50.60">
    <property type="entry name" value="FAD/NAD(P)-binding domain"/>
    <property type="match status" value="1"/>
</dbReference>
<dbReference type="Proteomes" id="UP000295678">
    <property type="component" value="Unassembled WGS sequence"/>
</dbReference>
<sequence>MSTRHEADVVVIGSGSAGSVVAGRLASRSDLKVLVLEAGGRDTNPMFRIPLMTGILLRGRYANWFYHTEPEPGLNDRRLFWPRGKVIGGSSSINGMVWTRGFAEDYDAWAQAGLPDWTWDRVLDAYRSIEGHWAGTTPYHGGEGAQRLSRIATLNPLSEAFLEAAQQAGLPLTDDFNGPSPFGAGRYDYTIWKGRRLSAARAFLTPQEHRPNLTVLTGAHATRILVENDRATGVEILRGGRREVVRAEREIVLSCGTVNSPQLLMLSGIGPADHLTRHGIPVVADLPGVGANLQDHLLVRVEYDCTEPVTLHRLLRADRAALALLRAWAMGTGPAARFPLEVGAFLKSDPALDLPDLQAHFLPGRSTAAVRMPFRARHGDPGHGFFANVYQMRPDSRGEIRLKSADPLAAPAILGRYLTAPRDIEVLRAGVRALRTIFSQPAFDRWRGAETAPRRSRQSDAELDAWIRATADTVFHPVGTCRMGLDAWAVVDGALRVHGIDGLRVADASVIPTMASCNTHAPTMMIGARAADFILGGAASDRREAA</sequence>
<dbReference type="GO" id="GO:0016614">
    <property type="term" value="F:oxidoreductase activity, acting on CH-OH group of donors"/>
    <property type="evidence" value="ECO:0007669"/>
    <property type="project" value="InterPro"/>
</dbReference>
<dbReference type="GO" id="GO:0050660">
    <property type="term" value="F:flavin adenine dinucleotide binding"/>
    <property type="evidence" value="ECO:0007669"/>
    <property type="project" value="InterPro"/>
</dbReference>
<proteinExistence type="inferred from homology"/>
<comment type="similarity">
    <text evidence="2 6">Belongs to the GMC oxidoreductase family.</text>
</comment>
<protein>
    <submittedName>
        <fullName evidence="9">Choline dehydrogenase</fullName>
    </submittedName>
</protein>
<dbReference type="PROSITE" id="PS00624">
    <property type="entry name" value="GMC_OXRED_2"/>
    <property type="match status" value="1"/>
</dbReference>
<evidence type="ECO:0000256" key="1">
    <source>
        <dbReference type="ARBA" id="ARBA00001974"/>
    </source>
</evidence>
<dbReference type="Pfam" id="PF05199">
    <property type="entry name" value="GMC_oxred_C"/>
    <property type="match status" value="1"/>
</dbReference>
<dbReference type="InterPro" id="IPR012132">
    <property type="entry name" value="GMC_OxRdtase"/>
</dbReference>
<dbReference type="Pfam" id="PF00732">
    <property type="entry name" value="GMC_oxred_N"/>
    <property type="match status" value="1"/>
</dbReference>
<evidence type="ECO:0000256" key="5">
    <source>
        <dbReference type="PIRSR" id="PIRSR000137-2"/>
    </source>
</evidence>
<feature type="binding site" evidence="5">
    <location>
        <position position="86"/>
    </location>
    <ligand>
        <name>FAD</name>
        <dbReference type="ChEBI" id="CHEBI:57692"/>
    </ligand>
</feature>